<proteinExistence type="predicted"/>
<name>A0A0F9NZD6_9ZZZZ</name>
<comment type="caution">
    <text evidence="1">The sequence shown here is derived from an EMBL/GenBank/DDBJ whole genome shotgun (WGS) entry which is preliminary data.</text>
</comment>
<organism evidence="1">
    <name type="scientific">marine sediment metagenome</name>
    <dbReference type="NCBI Taxonomy" id="412755"/>
    <lineage>
        <taxon>unclassified sequences</taxon>
        <taxon>metagenomes</taxon>
        <taxon>ecological metagenomes</taxon>
    </lineage>
</organism>
<dbReference type="AlphaFoldDB" id="A0A0F9NZD6"/>
<gene>
    <name evidence="1" type="ORF">LCGC14_1200740</name>
</gene>
<protein>
    <submittedName>
        <fullName evidence="1">Uncharacterized protein</fullName>
    </submittedName>
</protein>
<evidence type="ECO:0000313" key="1">
    <source>
        <dbReference type="EMBL" id="KKM94205.1"/>
    </source>
</evidence>
<reference evidence="1" key="1">
    <citation type="journal article" date="2015" name="Nature">
        <title>Complex archaea that bridge the gap between prokaryotes and eukaryotes.</title>
        <authorList>
            <person name="Spang A."/>
            <person name="Saw J.H."/>
            <person name="Jorgensen S.L."/>
            <person name="Zaremba-Niedzwiedzka K."/>
            <person name="Martijn J."/>
            <person name="Lind A.E."/>
            <person name="van Eijk R."/>
            <person name="Schleper C."/>
            <person name="Guy L."/>
            <person name="Ettema T.J."/>
        </authorList>
    </citation>
    <scope>NUCLEOTIDE SEQUENCE</scope>
</reference>
<dbReference type="EMBL" id="LAZR01006169">
    <property type="protein sequence ID" value="KKM94205.1"/>
    <property type="molecule type" value="Genomic_DNA"/>
</dbReference>
<sequence>MVHEKEIGYQIKKIRDALNSIMIAIAYIEQSKMISVRFICSECGKAYHIDELGYSEITKRFYCTVKTCDNLHFGIKKVGL</sequence>
<accession>A0A0F9NZD6</accession>